<evidence type="ECO:0000259" key="1">
    <source>
        <dbReference type="Pfam" id="PF18962"/>
    </source>
</evidence>
<name>A0A0F9NEB9_9ZZZZ</name>
<gene>
    <name evidence="2" type="ORF">LCGC14_1037900</name>
</gene>
<evidence type="ECO:0000313" key="2">
    <source>
        <dbReference type="EMBL" id="KKN10307.1"/>
    </source>
</evidence>
<reference evidence="2" key="1">
    <citation type="journal article" date="2015" name="Nature">
        <title>Complex archaea that bridge the gap between prokaryotes and eukaryotes.</title>
        <authorList>
            <person name="Spang A."/>
            <person name="Saw J.H."/>
            <person name="Jorgensen S.L."/>
            <person name="Zaremba-Niedzwiedzka K."/>
            <person name="Martijn J."/>
            <person name="Lind A.E."/>
            <person name="van Eijk R."/>
            <person name="Schleper C."/>
            <person name="Guy L."/>
            <person name="Ettema T.J."/>
        </authorList>
    </citation>
    <scope>NUCLEOTIDE SEQUENCE</scope>
</reference>
<dbReference type="AlphaFoldDB" id="A0A0F9NEB9"/>
<comment type="caution">
    <text evidence="2">The sequence shown here is derived from an EMBL/GenBank/DDBJ whole genome shotgun (WGS) entry which is preliminary data.</text>
</comment>
<dbReference type="Pfam" id="PF18962">
    <property type="entry name" value="Por_Secre_tail"/>
    <property type="match status" value="1"/>
</dbReference>
<proteinExistence type="predicted"/>
<dbReference type="SUPFAM" id="SSF141072">
    <property type="entry name" value="CalX-like"/>
    <property type="match status" value="1"/>
</dbReference>
<protein>
    <recommendedName>
        <fullName evidence="1">Secretion system C-terminal sorting domain-containing protein</fullName>
    </recommendedName>
</protein>
<feature type="domain" description="Secretion system C-terminal sorting" evidence="1">
    <location>
        <begin position="325"/>
        <end position="399"/>
    </location>
</feature>
<dbReference type="InterPro" id="IPR026444">
    <property type="entry name" value="Secre_tail"/>
</dbReference>
<dbReference type="EMBL" id="LAZR01004256">
    <property type="protein sequence ID" value="KKN10307.1"/>
    <property type="molecule type" value="Genomic_DNA"/>
</dbReference>
<organism evidence="2">
    <name type="scientific">marine sediment metagenome</name>
    <dbReference type="NCBI Taxonomy" id="412755"/>
    <lineage>
        <taxon>unclassified sequences</taxon>
        <taxon>metagenomes</taxon>
        <taxon>ecological metagenomes</taxon>
    </lineage>
</organism>
<accession>A0A0F9NEB9</accession>
<dbReference type="NCBIfam" id="TIGR04183">
    <property type="entry name" value="Por_Secre_tail"/>
    <property type="match status" value="1"/>
</dbReference>
<sequence length="401" mass="44161">MVAKTFSYAQSAGCEELFFSEYIDGPFKNKVLEIYNPKDSTVNLAVAGYSIKIFQNGAPTPLEIHLFGTIPSKETYVVSHFQADSAVLSKADMVSPMMNFDGNDAIVLNRGQSTYVDKIGEIGVDPGNSGWFVPPNGSTKEHDLRRKLPVDRGQPDWVQGKTEWNVHPKDSVANLKKHVSKCAAVAVYVQFAVTSSSVVENIWPDKAHISITISQADPDYSTTVDILDGVTACNIGTQTADFLDYSFPGSQTFTWLAGQSSPIDVQIDINDDNLIEGDETVCLEMTLQNTNPNAYLGSNAFHVLTIVDDDGTGIEKYDMSNKIKISPNPVNDEMIINLDAARGIDFEWIKITTLLGEEAVTMEPAKSIDKLELNVSSLSSGMYFITFTNDDRTYTKKFIKK</sequence>
<dbReference type="InterPro" id="IPR038081">
    <property type="entry name" value="CalX-like_sf"/>
</dbReference>
<dbReference type="Gene3D" id="2.60.40.2030">
    <property type="match status" value="1"/>
</dbReference>